<dbReference type="Proteomes" id="UP000631034">
    <property type="component" value="Unassembled WGS sequence"/>
</dbReference>
<sequence length="154" mass="16816">MSLVEKLVHAARTGLRVVARAQTIGVRGALFSPDGHVLLVRHTYQPGWMLPGGGISPGETPETAFRREMQEETGLTVNGDLTLLGVYHSIQRGLDDYVVFYVARNVPGTPCPSDPLEIREAAWFSPDRLPEGTTPGTLARLDEIAGRGPVRQTW</sequence>
<dbReference type="EMBL" id="JACZHT010000001">
    <property type="protein sequence ID" value="MBE1236440.1"/>
    <property type="molecule type" value="Genomic_DNA"/>
</dbReference>
<keyword evidence="6" id="KW-1185">Reference proteome</keyword>
<accession>A0A8J6YL91</accession>
<comment type="cofactor">
    <cofactor evidence="1">
        <name>Mg(2+)</name>
        <dbReference type="ChEBI" id="CHEBI:18420"/>
    </cofactor>
</comment>
<reference evidence="5" key="1">
    <citation type="submission" date="2020-10" db="EMBL/GenBank/DDBJ databases">
        <title>Genome sequence of the unusual species of purple photosynthetic bacteria, Phaeovibrio sulfidiphilus DSM 23193, type strain.</title>
        <authorList>
            <person name="Kyndt J.A."/>
            <person name="Meyer T.E."/>
        </authorList>
    </citation>
    <scope>NUCLEOTIDE SEQUENCE</scope>
    <source>
        <strain evidence="5">DSM 23193</strain>
    </source>
</reference>
<dbReference type="GO" id="GO:0016787">
    <property type="term" value="F:hydrolase activity"/>
    <property type="evidence" value="ECO:0007669"/>
    <property type="project" value="UniProtKB-KW"/>
</dbReference>
<dbReference type="PROSITE" id="PS51462">
    <property type="entry name" value="NUDIX"/>
    <property type="match status" value="1"/>
</dbReference>
<comment type="similarity">
    <text evidence="3">Belongs to the Nudix hydrolase family.</text>
</comment>
<evidence type="ECO:0000259" key="4">
    <source>
        <dbReference type="PROSITE" id="PS51462"/>
    </source>
</evidence>
<dbReference type="Gene3D" id="3.90.79.10">
    <property type="entry name" value="Nucleoside Triphosphate Pyrophosphohydrolase"/>
    <property type="match status" value="1"/>
</dbReference>
<protein>
    <submittedName>
        <fullName evidence="5">NUDIX domain-containing protein</fullName>
    </submittedName>
</protein>
<dbReference type="InterPro" id="IPR000086">
    <property type="entry name" value="NUDIX_hydrolase_dom"/>
</dbReference>
<dbReference type="AlphaFoldDB" id="A0A8J6YL91"/>
<dbReference type="PROSITE" id="PS00893">
    <property type="entry name" value="NUDIX_BOX"/>
    <property type="match status" value="1"/>
</dbReference>
<dbReference type="InterPro" id="IPR020476">
    <property type="entry name" value="Nudix_hydrolase"/>
</dbReference>
<dbReference type="InterPro" id="IPR020084">
    <property type="entry name" value="NUDIX_hydrolase_CS"/>
</dbReference>
<dbReference type="RefSeq" id="WP_192533301.1">
    <property type="nucleotide sequence ID" value="NZ_JACZHT010000001.1"/>
</dbReference>
<evidence type="ECO:0000313" key="5">
    <source>
        <dbReference type="EMBL" id="MBE1236440.1"/>
    </source>
</evidence>
<dbReference type="PANTHER" id="PTHR43046:SF14">
    <property type="entry name" value="MUTT_NUDIX FAMILY PROTEIN"/>
    <property type="match status" value="1"/>
</dbReference>
<name>A0A8J6YL91_9PROT</name>
<dbReference type="InterPro" id="IPR015797">
    <property type="entry name" value="NUDIX_hydrolase-like_dom_sf"/>
</dbReference>
<gene>
    <name evidence="5" type="ORF">IHV25_02065</name>
</gene>
<organism evidence="5 6">
    <name type="scientific">Phaeovibrio sulfidiphilus</name>
    <dbReference type="NCBI Taxonomy" id="1220600"/>
    <lineage>
        <taxon>Bacteria</taxon>
        <taxon>Pseudomonadati</taxon>
        <taxon>Pseudomonadota</taxon>
        <taxon>Alphaproteobacteria</taxon>
        <taxon>Rhodospirillales</taxon>
        <taxon>Rhodospirillaceae</taxon>
        <taxon>Phaeovibrio</taxon>
    </lineage>
</organism>
<dbReference type="PANTHER" id="PTHR43046">
    <property type="entry name" value="GDP-MANNOSE MANNOSYL HYDROLASE"/>
    <property type="match status" value="1"/>
</dbReference>
<evidence type="ECO:0000256" key="1">
    <source>
        <dbReference type="ARBA" id="ARBA00001946"/>
    </source>
</evidence>
<comment type="caution">
    <text evidence="5">The sequence shown here is derived from an EMBL/GenBank/DDBJ whole genome shotgun (WGS) entry which is preliminary data.</text>
</comment>
<keyword evidence="2 3" id="KW-0378">Hydrolase</keyword>
<proteinExistence type="inferred from homology"/>
<dbReference type="SUPFAM" id="SSF55811">
    <property type="entry name" value="Nudix"/>
    <property type="match status" value="1"/>
</dbReference>
<feature type="domain" description="Nudix hydrolase" evidence="4">
    <location>
        <begin position="21"/>
        <end position="146"/>
    </location>
</feature>
<dbReference type="PRINTS" id="PR00502">
    <property type="entry name" value="NUDIXFAMILY"/>
</dbReference>
<dbReference type="Pfam" id="PF00293">
    <property type="entry name" value="NUDIX"/>
    <property type="match status" value="1"/>
</dbReference>
<evidence type="ECO:0000313" key="6">
    <source>
        <dbReference type="Proteomes" id="UP000631034"/>
    </source>
</evidence>
<evidence type="ECO:0000256" key="3">
    <source>
        <dbReference type="RuleBase" id="RU003476"/>
    </source>
</evidence>
<evidence type="ECO:0000256" key="2">
    <source>
        <dbReference type="ARBA" id="ARBA00022801"/>
    </source>
</evidence>